<dbReference type="EMBL" id="CAJPDQ010000046">
    <property type="protein sequence ID" value="CAF9932655.1"/>
    <property type="molecule type" value="Genomic_DNA"/>
</dbReference>
<feature type="compositionally biased region" description="Acidic residues" evidence="1">
    <location>
        <begin position="93"/>
        <end position="102"/>
    </location>
</feature>
<evidence type="ECO:0000313" key="2">
    <source>
        <dbReference type="EMBL" id="CAF9932655.1"/>
    </source>
</evidence>
<protein>
    <submittedName>
        <fullName evidence="2">Uncharacterized protein</fullName>
    </submittedName>
</protein>
<organism evidence="2 3">
    <name type="scientific">Gomphillus americanus</name>
    <dbReference type="NCBI Taxonomy" id="1940652"/>
    <lineage>
        <taxon>Eukaryota</taxon>
        <taxon>Fungi</taxon>
        <taxon>Dikarya</taxon>
        <taxon>Ascomycota</taxon>
        <taxon>Pezizomycotina</taxon>
        <taxon>Lecanoromycetes</taxon>
        <taxon>OSLEUM clade</taxon>
        <taxon>Ostropomycetidae</taxon>
        <taxon>Ostropales</taxon>
        <taxon>Graphidaceae</taxon>
        <taxon>Gomphilloideae</taxon>
        <taxon>Gomphillus</taxon>
    </lineage>
</organism>
<sequence length="300" mass="35172">MALSMPFHLNTTAVRNVTRCGRFLVRGDHIISTDHLNSTGHNTTTPRLVVIDQQSVPTNKTSPCGKDVISTVTAKQVEQAQELHRRASPPPSLEEEEEEEEEEERFFHITHFHYHCHQPPRLTILSFWQFRCWWTFDIAVRTWNTPQNTNKVHCTNHGYDLSDRHKRSSYAERRKHHQTVRYYPCQAVDPQHQMRAAEEGNNNNNNNKTSFSRVSAYITDPRSRRAALWESDELRVQYEIVKKKQMEGGKEVVVVRRKEVYRAAVKVKGFTPKQLREFHVRLEKVEWARPVAPPANRWEA</sequence>
<comment type="caution">
    <text evidence="2">The sequence shown here is derived from an EMBL/GenBank/DDBJ whole genome shotgun (WGS) entry which is preliminary data.</text>
</comment>
<feature type="region of interest" description="Disordered" evidence="1">
    <location>
        <begin position="79"/>
        <end position="102"/>
    </location>
</feature>
<dbReference type="Proteomes" id="UP000664169">
    <property type="component" value="Unassembled WGS sequence"/>
</dbReference>
<keyword evidence="3" id="KW-1185">Reference proteome</keyword>
<evidence type="ECO:0000313" key="3">
    <source>
        <dbReference type="Proteomes" id="UP000664169"/>
    </source>
</evidence>
<proteinExistence type="predicted"/>
<reference evidence="2" key="1">
    <citation type="submission" date="2021-03" db="EMBL/GenBank/DDBJ databases">
        <authorList>
            <person name="Tagirdzhanova G."/>
        </authorList>
    </citation>
    <scope>NUCLEOTIDE SEQUENCE</scope>
</reference>
<evidence type="ECO:0000256" key="1">
    <source>
        <dbReference type="SAM" id="MobiDB-lite"/>
    </source>
</evidence>
<name>A0A8H3FYX3_9LECA</name>
<gene>
    <name evidence="2" type="ORF">GOMPHAMPRED_006633</name>
</gene>
<accession>A0A8H3FYX3</accession>
<dbReference type="AlphaFoldDB" id="A0A8H3FYX3"/>